<sequence>MPETRLLKLECVVGENTGEASVESRIVLNKRAKKIADIQARLIDLSADVLDGQVMVQGTLHKQIFFVGEDDRVHHQAEDVPFAVFVDVPGAQAGMGARVQGRIAKLSHSLVDMQELTQRAILQFFVKVTEDCQVNVVLDPAGPLCKAELVVGEATQVVPVENVVTLEREAIKIRDVRVSLESITAEVSDDQVIFQGTLDKQIFYIATNNEEFHQEEKVPFTGAVVIPGARPGHNVQIRPQLIRVDRFLTSATQVRQRVILSVFVKVTETIDVNVAEDITGPLAVCRRVVASGTRQVLVESVVELSIAAQKVHEIQARLADLTCEVISNKVIVQGNLHKQIFFVGSDDIVHHQAEEIPFTTFVEVPGAQPGMTCTVSGMVEHISWHLIDPATSERGLRFGDREDEVPVFCKLAEKTVIQIVASVSEDQQIHVRTVPMQTTLPQFTL</sequence>
<name>A0AA35CNL5_9FIRM</name>
<dbReference type="InterPro" id="IPR024300">
    <property type="entry name" value="SipL_SPOCS_dom"/>
</dbReference>
<dbReference type="KEGG" id="cmic:caldi_19720"/>
<feature type="domain" description="SipL SPOCS" evidence="1">
    <location>
        <begin position="309"/>
        <end position="386"/>
    </location>
</feature>
<reference evidence="2" key="1">
    <citation type="submission" date="2022-03" db="EMBL/GenBank/DDBJ databases">
        <title>Complete genome sequence of Caldinitratiruptor microaerophilus.</title>
        <authorList>
            <person name="Mukaiyama R."/>
            <person name="Nishiyama T."/>
            <person name="Ueda K."/>
        </authorList>
    </citation>
    <scope>NUCLEOTIDE SEQUENCE</scope>
    <source>
        <strain evidence="2">JCM 16183</strain>
    </source>
</reference>
<evidence type="ECO:0000313" key="2">
    <source>
        <dbReference type="EMBL" id="BDG60882.1"/>
    </source>
</evidence>
<dbReference type="AlphaFoldDB" id="A0AA35CNL5"/>
<dbReference type="EMBL" id="AP025628">
    <property type="protein sequence ID" value="BDG60882.1"/>
    <property type="molecule type" value="Genomic_DNA"/>
</dbReference>
<feature type="domain" description="SipL SPOCS" evidence="1">
    <location>
        <begin position="172"/>
        <end position="244"/>
    </location>
</feature>
<evidence type="ECO:0000259" key="1">
    <source>
        <dbReference type="Pfam" id="PF12673"/>
    </source>
</evidence>
<dbReference type="Proteomes" id="UP001163687">
    <property type="component" value="Chromosome"/>
</dbReference>
<proteinExistence type="predicted"/>
<protein>
    <recommendedName>
        <fullName evidence="1">SipL SPOCS domain-containing protein</fullName>
    </recommendedName>
</protein>
<evidence type="ECO:0000313" key="3">
    <source>
        <dbReference type="Proteomes" id="UP001163687"/>
    </source>
</evidence>
<dbReference type="Pfam" id="PF12673">
    <property type="entry name" value="SipL"/>
    <property type="match status" value="3"/>
</dbReference>
<gene>
    <name evidence="2" type="ORF">caldi_19720</name>
</gene>
<dbReference type="RefSeq" id="WP_264841569.1">
    <property type="nucleotide sequence ID" value="NZ_AP025628.1"/>
</dbReference>
<accession>A0AA35CNL5</accession>
<keyword evidence="3" id="KW-1185">Reference proteome</keyword>
<feature type="domain" description="SipL SPOCS" evidence="1">
    <location>
        <begin position="33"/>
        <end position="110"/>
    </location>
</feature>
<organism evidence="2 3">
    <name type="scientific">Caldinitratiruptor microaerophilus</name>
    <dbReference type="NCBI Taxonomy" id="671077"/>
    <lineage>
        <taxon>Bacteria</taxon>
        <taxon>Bacillati</taxon>
        <taxon>Bacillota</taxon>
        <taxon>Clostridia</taxon>
        <taxon>Eubacteriales</taxon>
        <taxon>Symbiobacteriaceae</taxon>
        <taxon>Caldinitratiruptor</taxon>
    </lineage>
</organism>